<feature type="compositionally biased region" description="Basic and acidic residues" evidence="1">
    <location>
        <begin position="156"/>
        <end position="165"/>
    </location>
</feature>
<keyword evidence="3" id="KW-1185">Reference proteome</keyword>
<dbReference type="Gene3D" id="2.80.10.50">
    <property type="match status" value="1"/>
</dbReference>
<feature type="region of interest" description="Disordered" evidence="1">
    <location>
        <begin position="1"/>
        <end position="100"/>
    </location>
</feature>
<feature type="compositionally biased region" description="Polar residues" evidence="1">
    <location>
        <begin position="132"/>
        <end position="155"/>
    </location>
</feature>
<dbReference type="InterPro" id="IPR035910">
    <property type="entry name" value="RyR/IP3R_RIH_dom_sf"/>
</dbReference>
<feature type="compositionally biased region" description="Polar residues" evidence="1">
    <location>
        <begin position="59"/>
        <end position="71"/>
    </location>
</feature>
<feature type="region of interest" description="Disordered" evidence="1">
    <location>
        <begin position="123"/>
        <end position="166"/>
    </location>
</feature>
<dbReference type="EMBL" id="CCKQ01005371">
    <property type="protein sequence ID" value="CDW76579.1"/>
    <property type="molecule type" value="Genomic_DNA"/>
</dbReference>
<feature type="compositionally biased region" description="Polar residues" evidence="1">
    <location>
        <begin position="7"/>
        <end position="24"/>
    </location>
</feature>
<sequence length="1423" mass="167101">MKKLSTLDESVSSPLRMEQLTSETTGKRQQEGRNNHKREKSPEEKPNKLQNAVRRLKSMRQNTIKTLSSNESDTEQQEFKPTTDSHQQNQINQEEDDRPLAEIMFGGDYDQDEQNMQTNSFKRRVSRVLNKIDQSNDNSRRNTLAKNELSQSKRNSFLEKSKQQKVDFNMVPNLDIPNKRSGARMFLNERQNDSTNNDNQMQNAGYETGEDNKNSLDRAPQMPTLTKSTSEYRSQTNKVQVPQLNITNLGASKSSLTKNPFQEEDLNIQMQQSRNATLKYCSAIQLYYLGDLKQSFVIHSLSPVLNRVEISIRPQVVQNIPYGEETSRWQLEQIPDWQCAPALKSQGEVFRILPAVDHNYIKKIRKILKNKKELDPHNQFKYGEYLESLNEEMKYNLDVFEEYKNQYVKFGSQVMIMHENSQLFLKISSPSLLKLTPYISEKTMFKLLPSSKIQSEGEGKILENDQFFLGYTYDKILNKDLYLFQDPVQLERSATKKKSSLEKFENFNLELLFSESKKLPLHFGICESLDFDRSENIFKHLNGKVIQIKHIESELYLSQTIKRKENRILSQFFGSTNRYQLNKLIDYIPKVYGNEASVNVHFEPRASINTYWKVYASPHHRDAVFLENAVSKVRIKGLHLNAFSKGGARNENGEESLFYKIFQEENTLSSSLNVKRSSIHEISAEREYLWVEYLKFNRTENKYEFSKFGSMKDEDKGNLFDTFKIYTVDSYQQHSFEFLHHCFNSLKSFDSYQADNPECQEYERILKVIIQLKRFVQNKLSGLINVDEPYGEPNLTNQNLYKESFIIDEIIEIVDLIWPDENYMRKDFSGKSLQELNDVQSDEESFNSSTFSHNSDVHRETKVKLAEKIFELLKLICHDNFVLKEFVFFDIVPNIQKFVKLFLNNSTFQFGAGFRKQQDFQLFNYLVQDCDQYADYKEKTKYNIIFQFMKKLYVYINIILISQQKDNTSKVESNLFSILRSFCINPKGQPNNYHQKLLHDLFFFNQLEGIKFKLNQKPISAVKQSVKRSTVVIQNEDQLSVRKLQEDLKKFDENKFNKSQSLRALRSETQSKLQKNTNTRSNKLLQPIKEIRMDFGSKISDHDENKEEDNNLLSFVTTKSKGKKGQSFASSAQKDKKEQINEEMESHMESDYEELRVETIEDESFLIKRIHDITFNKLTSKVILENTKDSNLIKLELYFFADLCYLMNFDCPCSKFSSATVHNLLKLLTNKKSKLDTNIKAGLARILNTILRNHDDNVHSRPYFLRMYEKQEFVPPHGQVIISNEDTRSLVKLTRENFRLMSIQHSYNFSDFDFEMMRLTQYVIQSNLVFQKDFNEGYLYVTDIFEDIGGMFIRRKEIEKNQKISSSKSHLSILTNDQQSETTLNISEFQKQFKKMKQILDFQINIFQESIAIDIGRFCIRYE</sequence>
<evidence type="ECO:0000313" key="3">
    <source>
        <dbReference type="Proteomes" id="UP000039865"/>
    </source>
</evidence>
<dbReference type="Proteomes" id="UP000039865">
    <property type="component" value="Unassembled WGS sequence"/>
</dbReference>
<dbReference type="SUPFAM" id="SSF100909">
    <property type="entry name" value="IP3 receptor type 1 binding core, domain 2"/>
    <property type="match status" value="1"/>
</dbReference>
<reference evidence="2 3" key="1">
    <citation type="submission" date="2014-06" db="EMBL/GenBank/DDBJ databases">
        <authorList>
            <person name="Swart Estienne"/>
        </authorList>
    </citation>
    <scope>NUCLEOTIDE SEQUENCE [LARGE SCALE GENOMIC DNA]</scope>
    <source>
        <strain evidence="2 3">130c</strain>
    </source>
</reference>
<protein>
    <submittedName>
        <fullName evidence="2">Uncharacterized protein</fullName>
    </submittedName>
</protein>
<feature type="region of interest" description="Disordered" evidence="1">
    <location>
        <begin position="189"/>
        <end position="222"/>
    </location>
</feature>
<accession>A0A078A3X9</accession>
<evidence type="ECO:0000313" key="2">
    <source>
        <dbReference type="EMBL" id="CDW76579.1"/>
    </source>
</evidence>
<gene>
    <name evidence="2" type="primary">Contig15245.g16248</name>
    <name evidence="2" type="ORF">STYLEM_5539</name>
</gene>
<proteinExistence type="predicted"/>
<dbReference type="InParanoid" id="A0A078A3X9"/>
<name>A0A078A3X9_STYLE</name>
<feature type="compositionally biased region" description="Polar residues" evidence="1">
    <location>
        <begin position="193"/>
        <end position="205"/>
    </location>
</feature>
<evidence type="ECO:0000256" key="1">
    <source>
        <dbReference type="SAM" id="MobiDB-lite"/>
    </source>
</evidence>
<organism evidence="2 3">
    <name type="scientific">Stylonychia lemnae</name>
    <name type="common">Ciliate</name>
    <dbReference type="NCBI Taxonomy" id="5949"/>
    <lineage>
        <taxon>Eukaryota</taxon>
        <taxon>Sar</taxon>
        <taxon>Alveolata</taxon>
        <taxon>Ciliophora</taxon>
        <taxon>Intramacronucleata</taxon>
        <taxon>Spirotrichea</taxon>
        <taxon>Stichotrichia</taxon>
        <taxon>Sporadotrichida</taxon>
        <taxon>Oxytrichidae</taxon>
        <taxon>Stylonychinae</taxon>
        <taxon>Stylonychia</taxon>
    </lineage>
</organism>
<feature type="region of interest" description="Disordered" evidence="1">
    <location>
        <begin position="1124"/>
        <end position="1148"/>
    </location>
</feature>
<feature type="compositionally biased region" description="Basic and acidic residues" evidence="1">
    <location>
        <begin position="25"/>
        <end position="47"/>
    </location>
</feature>
<feature type="compositionally biased region" description="Basic and acidic residues" evidence="1">
    <location>
        <begin position="1133"/>
        <end position="1148"/>
    </location>
</feature>